<gene>
    <name evidence="10" type="ORF">TEOVI_000772000</name>
</gene>
<keyword evidence="2" id="KW-0723">Serine/threonine-protein kinase</keyword>
<feature type="region of interest" description="Disordered" evidence="8">
    <location>
        <begin position="363"/>
        <end position="383"/>
    </location>
</feature>
<evidence type="ECO:0000313" key="11">
    <source>
        <dbReference type="Proteomes" id="UP000195570"/>
    </source>
</evidence>
<organism evidence="10 11">
    <name type="scientific">Trypanosoma equiperdum</name>
    <dbReference type="NCBI Taxonomy" id="5694"/>
    <lineage>
        <taxon>Eukaryota</taxon>
        <taxon>Discoba</taxon>
        <taxon>Euglenozoa</taxon>
        <taxon>Kinetoplastea</taxon>
        <taxon>Metakinetoplastina</taxon>
        <taxon>Trypanosomatida</taxon>
        <taxon>Trypanosomatidae</taxon>
        <taxon>Trypanosoma</taxon>
    </lineage>
</organism>
<evidence type="ECO:0000256" key="3">
    <source>
        <dbReference type="ARBA" id="ARBA00022679"/>
    </source>
</evidence>
<keyword evidence="3 10" id="KW-0808">Transferase</keyword>
<keyword evidence="4 7" id="KW-0547">Nucleotide-binding</keyword>
<keyword evidence="11" id="KW-1185">Reference proteome</keyword>
<evidence type="ECO:0000256" key="1">
    <source>
        <dbReference type="ARBA" id="ARBA00005527"/>
    </source>
</evidence>
<dbReference type="Pfam" id="PF00069">
    <property type="entry name" value="Pkinase"/>
    <property type="match status" value="1"/>
</dbReference>
<dbReference type="CDD" id="cd14137">
    <property type="entry name" value="STKc_GSK3"/>
    <property type="match status" value="1"/>
</dbReference>
<dbReference type="EC" id="2.7.-.-" evidence="10"/>
<dbReference type="InterPro" id="IPR017441">
    <property type="entry name" value="Protein_kinase_ATP_BS"/>
</dbReference>
<dbReference type="GO" id="GO:0005737">
    <property type="term" value="C:cytoplasm"/>
    <property type="evidence" value="ECO:0007669"/>
    <property type="project" value="TreeGrafter"/>
</dbReference>
<comment type="caution">
    <text evidence="10">The sequence shown here is derived from an EMBL/GenBank/DDBJ whole genome shotgun (WGS) entry which is preliminary data.</text>
</comment>
<dbReference type="InterPro" id="IPR050591">
    <property type="entry name" value="GSK-3"/>
</dbReference>
<dbReference type="RefSeq" id="XP_067077315.1">
    <property type="nucleotide sequence ID" value="XM_067221214.1"/>
</dbReference>
<accession>A0A1G4I231</accession>
<keyword evidence="6 7" id="KW-0067">ATP-binding</keyword>
<dbReference type="PROSITE" id="PS00108">
    <property type="entry name" value="PROTEIN_KINASE_ST"/>
    <property type="match status" value="1"/>
</dbReference>
<comment type="similarity">
    <text evidence="1">Belongs to the protein kinase superfamily. CMGC Ser/Thr protein kinase family. GSK-3 subfamily.</text>
</comment>
<dbReference type="SUPFAM" id="SSF56112">
    <property type="entry name" value="Protein kinase-like (PK-like)"/>
    <property type="match status" value="1"/>
</dbReference>
<dbReference type="GO" id="GO:0007165">
    <property type="term" value="P:signal transduction"/>
    <property type="evidence" value="ECO:0007669"/>
    <property type="project" value="TreeGrafter"/>
</dbReference>
<evidence type="ECO:0000256" key="6">
    <source>
        <dbReference type="ARBA" id="ARBA00022840"/>
    </source>
</evidence>
<dbReference type="Gene3D" id="3.30.200.20">
    <property type="entry name" value="Phosphorylase Kinase, domain 1"/>
    <property type="match status" value="1"/>
</dbReference>
<feature type="binding site" evidence="7">
    <location>
        <position position="87"/>
    </location>
    <ligand>
        <name>ATP</name>
        <dbReference type="ChEBI" id="CHEBI:30616"/>
    </ligand>
</feature>
<protein>
    <submittedName>
        <fullName evidence="10">Glycogen synthase kinase-3 alpha, putative</fullName>
        <ecNumber evidence="10">2.7.-.-</ecNumber>
    </submittedName>
</protein>
<keyword evidence="5 10" id="KW-0418">Kinase</keyword>
<dbReference type="SMART" id="SM00220">
    <property type="entry name" value="S_TKc"/>
    <property type="match status" value="1"/>
</dbReference>
<feature type="compositionally biased region" description="Low complexity" evidence="8">
    <location>
        <begin position="366"/>
        <end position="381"/>
    </location>
</feature>
<dbReference type="Gene3D" id="1.10.510.10">
    <property type="entry name" value="Transferase(Phosphotransferase) domain 1"/>
    <property type="match status" value="1"/>
</dbReference>
<dbReference type="AlphaFoldDB" id="A0A1G4I231"/>
<dbReference type="InterPro" id="IPR039192">
    <property type="entry name" value="STKc_GSK3"/>
</dbReference>
<dbReference type="GO" id="GO:0030154">
    <property type="term" value="P:cell differentiation"/>
    <property type="evidence" value="ECO:0007669"/>
    <property type="project" value="TreeGrafter"/>
</dbReference>
<dbReference type="InterPro" id="IPR011009">
    <property type="entry name" value="Kinase-like_dom_sf"/>
</dbReference>
<feature type="domain" description="Protein kinase" evidence="9">
    <location>
        <begin position="58"/>
        <end position="439"/>
    </location>
</feature>
<dbReference type="EMBL" id="CZPT02000402">
    <property type="protein sequence ID" value="SCU65769.1"/>
    <property type="molecule type" value="Genomic_DNA"/>
</dbReference>
<dbReference type="GeneID" id="92381654"/>
<dbReference type="InterPro" id="IPR008271">
    <property type="entry name" value="Ser/Thr_kinase_AS"/>
</dbReference>
<dbReference type="PROSITE" id="PS50011">
    <property type="entry name" value="PROTEIN_KINASE_DOM"/>
    <property type="match status" value="1"/>
</dbReference>
<evidence type="ECO:0000256" key="7">
    <source>
        <dbReference type="PROSITE-ProRule" id="PRU10141"/>
    </source>
</evidence>
<name>A0A1G4I231_TRYEQ</name>
<dbReference type="PROSITE" id="PS00107">
    <property type="entry name" value="PROTEIN_KINASE_ATP"/>
    <property type="match status" value="1"/>
</dbReference>
<dbReference type="GO" id="GO:0005634">
    <property type="term" value="C:nucleus"/>
    <property type="evidence" value="ECO:0007669"/>
    <property type="project" value="TreeGrafter"/>
</dbReference>
<sequence>MSERILPSTLRGVTDGQKEVTASVGERVPLLPRRFSARPQGNQEAQERTAVKCEQVRYAIQEVIGRGAFGEVSSAEVVGTRDLVAIKRVIHDGRLRQRELTLMRDHLGPNTQQGGVSSLDVGNGVGAHATSVTGSNGEEANGTTAIDGLESWNMPTIVPYHPCVVKLLDHFFASDPSGVQYLFMVMDYIPLDVRRLHHMFLRQREQQMPIILVKVIMFQLARALAFLHARGICHRDVKPNNILVDQETGVVKLCDFGSAKKMQAVGGEGPREKNVPYIFSRYYRAPELLLGSQYYHFHVDMWAFGCVLAELLCGKVLFKGSSSTMDQLVEIIKVLGKPSERELFALNPQSAGSALIRTWGDSHNASQLSPTPSGPLPSSNSANADYMQRRSAPRVKSLLWVEVLPPNTSQAALSLIEQLLRYTPEERLTSAEVLEHVFFDELFSDDARLPNGAPLPASMFQVTREEAEILPPWLLERMAAAEGVAKGRELNQSATAPENAI</sequence>
<evidence type="ECO:0000256" key="8">
    <source>
        <dbReference type="SAM" id="MobiDB-lite"/>
    </source>
</evidence>
<dbReference type="InterPro" id="IPR000719">
    <property type="entry name" value="Prot_kinase_dom"/>
</dbReference>
<dbReference type="GO" id="GO:0005524">
    <property type="term" value="F:ATP binding"/>
    <property type="evidence" value="ECO:0007669"/>
    <property type="project" value="UniProtKB-UniRule"/>
</dbReference>
<dbReference type="Proteomes" id="UP000195570">
    <property type="component" value="Unassembled WGS sequence"/>
</dbReference>
<dbReference type="VEuPathDB" id="TriTrypDB:TEOVI_000772000"/>
<evidence type="ECO:0000256" key="2">
    <source>
        <dbReference type="ARBA" id="ARBA00022527"/>
    </source>
</evidence>
<evidence type="ECO:0000313" key="10">
    <source>
        <dbReference type="EMBL" id="SCU65769.1"/>
    </source>
</evidence>
<reference evidence="10" key="1">
    <citation type="submission" date="2016-09" db="EMBL/GenBank/DDBJ databases">
        <authorList>
            <person name="Hebert L."/>
            <person name="Moumen B."/>
        </authorList>
    </citation>
    <scope>NUCLEOTIDE SEQUENCE [LARGE SCALE GENOMIC DNA]</scope>
    <source>
        <strain evidence="10">OVI</strain>
    </source>
</reference>
<dbReference type="PANTHER" id="PTHR24057:SF0">
    <property type="entry name" value="PROTEIN KINASE SHAGGY-RELATED"/>
    <property type="match status" value="1"/>
</dbReference>
<evidence type="ECO:0000259" key="9">
    <source>
        <dbReference type="PROSITE" id="PS50011"/>
    </source>
</evidence>
<dbReference type="GO" id="GO:0004674">
    <property type="term" value="F:protein serine/threonine kinase activity"/>
    <property type="evidence" value="ECO:0007669"/>
    <property type="project" value="UniProtKB-KW"/>
</dbReference>
<evidence type="ECO:0000256" key="5">
    <source>
        <dbReference type="ARBA" id="ARBA00022777"/>
    </source>
</evidence>
<dbReference type="PANTHER" id="PTHR24057">
    <property type="entry name" value="GLYCOGEN SYNTHASE KINASE-3 ALPHA"/>
    <property type="match status" value="1"/>
</dbReference>
<evidence type="ECO:0000256" key="4">
    <source>
        <dbReference type="ARBA" id="ARBA00022741"/>
    </source>
</evidence>
<proteinExistence type="inferred from homology"/>